<evidence type="ECO:0000259" key="2">
    <source>
        <dbReference type="Pfam" id="PF14498"/>
    </source>
</evidence>
<evidence type="ECO:0000313" key="4">
    <source>
        <dbReference type="EMBL" id="RRT33475.1"/>
    </source>
</evidence>
<dbReference type="Proteomes" id="UP000287651">
    <property type="component" value="Unassembled WGS sequence"/>
</dbReference>
<dbReference type="Pfam" id="PF22124">
    <property type="entry name" value="Glyco_hydro_95_cat"/>
    <property type="match status" value="1"/>
</dbReference>
<dbReference type="GO" id="GO:0005975">
    <property type="term" value="P:carbohydrate metabolic process"/>
    <property type="evidence" value="ECO:0007669"/>
    <property type="project" value="InterPro"/>
</dbReference>
<feature type="transmembrane region" description="Helical" evidence="1">
    <location>
        <begin position="140"/>
        <end position="161"/>
    </location>
</feature>
<feature type="domain" description="Glycosyl hydrolase family 95 catalytic" evidence="3">
    <location>
        <begin position="242"/>
        <end position="308"/>
    </location>
</feature>
<dbReference type="Gene3D" id="1.50.10.10">
    <property type="match status" value="1"/>
</dbReference>
<protein>
    <submittedName>
        <fullName evidence="4">Uncharacterized protein</fullName>
    </submittedName>
</protein>
<feature type="domain" description="Glycosyl hydrolase family 95 N-terminal" evidence="2">
    <location>
        <begin position="43"/>
        <end position="130"/>
    </location>
</feature>
<dbReference type="PANTHER" id="PTHR31084">
    <property type="entry name" value="ALPHA-L-FUCOSIDASE 2"/>
    <property type="match status" value="1"/>
</dbReference>
<dbReference type="InterPro" id="IPR054363">
    <property type="entry name" value="GH95_cat"/>
</dbReference>
<dbReference type="SUPFAM" id="SSF48208">
    <property type="entry name" value="Six-hairpin glycosidases"/>
    <property type="match status" value="1"/>
</dbReference>
<dbReference type="InterPro" id="IPR008928">
    <property type="entry name" value="6-hairpin_glycosidase_sf"/>
</dbReference>
<reference evidence="4 5" key="1">
    <citation type="journal article" date="2014" name="Agronomy (Basel)">
        <title>A Draft Genome Sequence for Ensete ventricosum, the Drought-Tolerant Tree Against Hunger.</title>
        <authorList>
            <person name="Harrison J."/>
            <person name="Moore K.A."/>
            <person name="Paszkiewicz K."/>
            <person name="Jones T."/>
            <person name="Grant M."/>
            <person name="Ambacheew D."/>
            <person name="Muzemil S."/>
            <person name="Studholme D.J."/>
        </authorList>
    </citation>
    <scope>NUCLEOTIDE SEQUENCE [LARGE SCALE GENOMIC DNA]</scope>
</reference>
<keyword evidence="1" id="KW-0812">Transmembrane</keyword>
<dbReference type="Pfam" id="PF14498">
    <property type="entry name" value="Glyco_hyd_65N_2"/>
    <property type="match status" value="1"/>
</dbReference>
<evidence type="ECO:0000256" key="1">
    <source>
        <dbReference type="SAM" id="Phobius"/>
    </source>
</evidence>
<dbReference type="EMBL" id="AMZH03028940">
    <property type="protein sequence ID" value="RRT33475.1"/>
    <property type="molecule type" value="Genomic_DNA"/>
</dbReference>
<gene>
    <name evidence="4" type="ORF">B296_00047607</name>
</gene>
<dbReference type="AlphaFoldDB" id="A0A426X1W1"/>
<comment type="caution">
    <text evidence="4">The sequence shown here is derived from an EMBL/GenBank/DDBJ whole genome shotgun (WGS) entry which is preliminary data.</text>
</comment>
<dbReference type="Gene3D" id="2.70.98.50">
    <property type="entry name" value="putative glycoside hydrolase family protein from bacillus halodurans"/>
    <property type="match status" value="1"/>
</dbReference>
<organism evidence="4 5">
    <name type="scientific">Ensete ventricosum</name>
    <name type="common">Abyssinian banana</name>
    <name type="synonym">Musa ensete</name>
    <dbReference type="NCBI Taxonomy" id="4639"/>
    <lineage>
        <taxon>Eukaryota</taxon>
        <taxon>Viridiplantae</taxon>
        <taxon>Streptophyta</taxon>
        <taxon>Embryophyta</taxon>
        <taxon>Tracheophyta</taxon>
        <taxon>Spermatophyta</taxon>
        <taxon>Magnoliopsida</taxon>
        <taxon>Liliopsida</taxon>
        <taxon>Zingiberales</taxon>
        <taxon>Musaceae</taxon>
        <taxon>Ensete</taxon>
    </lineage>
</organism>
<keyword evidence="1" id="KW-0472">Membrane</keyword>
<name>A0A426X1W1_ENSVE</name>
<dbReference type="GO" id="GO:0004560">
    <property type="term" value="F:alpha-L-fucosidase activity"/>
    <property type="evidence" value="ECO:0007669"/>
    <property type="project" value="TreeGrafter"/>
</dbReference>
<evidence type="ECO:0000313" key="5">
    <source>
        <dbReference type="Proteomes" id="UP000287651"/>
    </source>
</evidence>
<evidence type="ECO:0000259" key="3">
    <source>
        <dbReference type="Pfam" id="PF22124"/>
    </source>
</evidence>
<dbReference type="PANTHER" id="PTHR31084:SF0">
    <property type="entry name" value="ALPHA-L-FUCOSIDASE 2"/>
    <property type="match status" value="1"/>
</dbReference>
<proteinExistence type="predicted"/>
<keyword evidence="1" id="KW-1133">Transmembrane helix</keyword>
<dbReference type="InterPro" id="IPR012341">
    <property type="entry name" value="6hp_glycosidase-like_sf"/>
</dbReference>
<sequence>MNREEEGEWVWVGRPGGTDAAAWRAAAAAGLLDEEERPLKVVFTSPAPSWTDAAPLGNGHLGAMVWGGVASETIQLNPETREMRIFCADDTLWTGVPGDYTNPDAPAVLAKVRSLVDSGDYAAASVAAKGLTDVHTAVRYSFYLCIIIGNAFCFIGVVYIFPCLYTYKIKQQNVLSDLRINFWCCSVKHDGKTASVSYSTTMDIAIIKEVFSAVISSDKIKTPWPVNLSFLGLSFGWLIVSGDAGPGWSTTWKMALWARLRNSDHAYTMIKQLIILVDPNKVTEFEGGLYTNLFTAHPPFQIDANFGYKCLYCYMYSV</sequence>
<dbReference type="InterPro" id="IPR027414">
    <property type="entry name" value="GH95_N_dom"/>
</dbReference>
<accession>A0A426X1W1</accession>